<reference evidence="1 2" key="1">
    <citation type="submission" date="2018-03" db="EMBL/GenBank/DDBJ databases">
        <title>Genomic Encyclopedia of Archaeal and Bacterial Type Strains, Phase II (KMG-II): from individual species to whole genera.</title>
        <authorList>
            <person name="Goeker M."/>
        </authorList>
    </citation>
    <scope>NUCLEOTIDE SEQUENCE [LARGE SCALE GENOMIC DNA]</scope>
    <source>
        <strain evidence="1 2">DSM 24859</strain>
    </source>
</reference>
<dbReference type="AlphaFoldDB" id="A0A2P8HU13"/>
<dbReference type="Proteomes" id="UP000240971">
    <property type="component" value="Unassembled WGS sequence"/>
</dbReference>
<comment type="caution">
    <text evidence="1">The sequence shown here is derived from an EMBL/GenBank/DDBJ whole genome shotgun (WGS) entry which is preliminary data.</text>
</comment>
<dbReference type="OrthoDB" id="7059836at2"/>
<keyword evidence="2" id="KW-1185">Reference proteome</keyword>
<name>A0A2P8HU13_CHINA</name>
<evidence type="ECO:0000313" key="2">
    <source>
        <dbReference type="Proteomes" id="UP000240971"/>
    </source>
</evidence>
<organism evidence="1 2">
    <name type="scientific">Chitinophaga niastensis</name>
    <dbReference type="NCBI Taxonomy" id="536980"/>
    <lineage>
        <taxon>Bacteria</taxon>
        <taxon>Pseudomonadati</taxon>
        <taxon>Bacteroidota</taxon>
        <taxon>Chitinophagia</taxon>
        <taxon>Chitinophagales</taxon>
        <taxon>Chitinophagaceae</taxon>
        <taxon>Chitinophaga</taxon>
    </lineage>
</organism>
<accession>A0A2P8HU13</accession>
<sequence length="151" mass="17117">MKYLSFLIFSLCISCGSSPSTNKSGPPVGTTTTTAIKSTCTEADALHKITMLPELIAIEKMIDTISNHKQHVSYVVSTDTIDGRYYYQFQAGYENTFRRENYFNFYVDKSDCSTIKVFEPIQGDIIPLEEWRKVQDQTEKKGAATKMDTLQ</sequence>
<proteinExistence type="predicted"/>
<dbReference type="RefSeq" id="WP_106526933.1">
    <property type="nucleotide sequence ID" value="NZ_PYAW01000001.1"/>
</dbReference>
<protein>
    <submittedName>
        <fullName evidence="1">Uncharacterized protein</fullName>
    </submittedName>
</protein>
<gene>
    <name evidence="1" type="ORF">CLV51_1011051</name>
</gene>
<evidence type="ECO:0000313" key="1">
    <source>
        <dbReference type="EMBL" id="PSL49716.1"/>
    </source>
</evidence>
<dbReference type="EMBL" id="PYAW01000001">
    <property type="protein sequence ID" value="PSL49716.1"/>
    <property type="molecule type" value="Genomic_DNA"/>
</dbReference>